<comment type="caution">
    <text evidence="1">The sequence shown here is derived from an EMBL/GenBank/DDBJ whole genome shotgun (WGS) entry which is preliminary data.</text>
</comment>
<keyword evidence="2" id="KW-1185">Reference proteome</keyword>
<sequence length="121" mass="13767">MLKHACIQIKLRKASSGRPFFMRGSVEVLLRESITIRHKRNGGKQATLYGLSITNGPEESGPRILKFHVMKTSERYYAVKHNTHLVFSLHDNNMKKMASCSCKKGVSFLEIEEFKLQSVGK</sequence>
<gene>
    <name evidence="1" type="ORF">EG028_12260</name>
</gene>
<organism evidence="1 2">
    <name type="scientific">Chitinophaga barathri</name>
    <dbReference type="NCBI Taxonomy" id="1647451"/>
    <lineage>
        <taxon>Bacteria</taxon>
        <taxon>Pseudomonadati</taxon>
        <taxon>Bacteroidota</taxon>
        <taxon>Chitinophagia</taxon>
        <taxon>Chitinophagales</taxon>
        <taxon>Chitinophagaceae</taxon>
        <taxon>Chitinophaga</taxon>
    </lineage>
</organism>
<evidence type="ECO:0000313" key="2">
    <source>
        <dbReference type="Proteomes" id="UP000279089"/>
    </source>
</evidence>
<protein>
    <submittedName>
        <fullName evidence="1">Uncharacterized protein</fullName>
    </submittedName>
</protein>
<evidence type="ECO:0000313" key="1">
    <source>
        <dbReference type="EMBL" id="RPD40797.1"/>
    </source>
</evidence>
<accession>A0A3N4MGG5</accession>
<reference evidence="2" key="1">
    <citation type="submission" date="2018-11" db="EMBL/GenBank/DDBJ databases">
        <title>Chitinophaga lutea sp.nov., isolate from arsenic contaminated soil.</title>
        <authorList>
            <person name="Zong Y."/>
        </authorList>
    </citation>
    <scope>NUCLEOTIDE SEQUENCE [LARGE SCALE GENOMIC DNA]</scope>
    <source>
        <strain evidence="2">YLT18</strain>
    </source>
</reference>
<dbReference type="EMBL" id="RMBX01000006">
    <property type="protein sequence ID" value="RPD40797.1"/>
    <property type="molecule type" value="Genomic_DNA"/>
</dbReference>
<dbReference type="Proteomes" id="UP000279089">
    <property type="component" value="Unassembled WGS sequence"/>
</dbReference>
<name>A0A3N4MGG5_9BACT</name>
<dbReference type="AlphaFoldDB" id="A0A3N4MGG5"/>
<proteinExistence type="predicted"/>